<name>A0A9D5I2N2_9BACI</name>
<feature type="transmembrane region" description="Helical" evidence="1">
    <location>
        <begin position="202"/>
        <end position="222"/>
    </location>
</feature>
<protein>
    <recommendedName>
        <fullName evidence="4">ABC-type transport system involved in multi-copper enzyme maturation, permease component</fullName>
    </recommendedName>
</protein>
<feature type="transmembrane region" description="Helical" evidence="1">
    <location>
        <begin position="167"/>
        <end position="190"/>
    </location>
</feature>
<feature type="transmembrane region" description="Helical" evidence="1">
    <location>
        <begin position="106"/>
        <end position="129"/>
    </location>
</feature>
<organism evidence="2 3">
    <name type="scientific">Alkalicoccobacillus plakortidis</name>
    <dbReference type="NCBI Taxonomy" id="444060"/>
    <lineage>
        <taxon>Bacteria</taxon>
        <taxon>Bacillati</taxon>
        <taxon>Bacillota</taxon>
        <taxon>Bacilli</taxon>
        <taxon>Bacillales</taxon>
        <taxon>Bacillaceae</taxon>
        <taxon>Alkalicoccobacillus</taxon>
    </lineage>
</organism>
<dbReference type="EMBL" id="LJJD01000003">
    <property type="protein sequence ID" value="KQL58957.1"/>
    <property type="molecule type" value="Genomic_DNA"/>
</dbReference>
<evidence type="ECO:0000313" key="3">
    <source>
        <dbReference type="Proteomes" id="UP000051061"/>
    </source>
</evidence>
<feature type="transmembrane region" description="Helical" evidence="1">
    <location>
        <begin position="242"/>
        <end position="267"/>
    </location>
</feature>
<feature type="transmembrane region" description="Helical" evidence="1">
    <location>
        <begin position="82"/>
        <end position="100"/>
    </location>
</feature>
<dbReference type="AlphaFoldDB" id="A0A9D5I2N2"/>
<keyword evidence="1" id="KW-0812">Transmembrane</keyword>
<feature type="transmembrane region" description="Helical" evidence="1">
    <location>
        <begin position="20"/>
        <end position="39"/>
    </location>
</feature>
<feature type="transmembrane region" description="Helical" evidence="1">
    <location>
        <begin position="136"/>
        <end position="161"/>
    </location>
</feature>
<comment type="caution">
    <text evidence="2">The sequence shown here is derived from an EMBL/GenBank/DDBJ whole genome shotgun (WGS) entry which is preliminary data.</text>
</comment>
<keyword evidence="3" id="KW-1185">Reference proteome</keyword>
<feature type="transmembrane region" description="Helical" evidence="1">
    <location>
        <begin position="51"/>
        <end position="70"/>
    </location>
</feature>
<proteinExistence type="predicted"/>
<dbReference type="Proteomes" id="UP000051061">
    <property type="component" value="Unassembled WGS sequence"/>
</dbReference>
<keyword evidence="1" id="KW-1133">Transmembrane helix</keyword>
<evidence type="ECO:0000313" key="2">
    <source>
        <dbReference type="EMBL" id="KQL58957.1"/>
    </source>
</evidence>
<sequence>MKWIQFIRFDLIQYARNRLLIGFSLLMGLIASSYLITGTDFEGYYDGFNRAVIHLLNVNLYLLPLLVLLLGSIHNANEKESGWMSLVLTYPISPLVLLLARVSSLSLVLIAVLSLGYGLASLIAALFAATLPIKDFLILYGLSVSLIVLLTPLATCIGILSKTRFQAISIALASWAFLVLLYDFLILFLIRSIPPHVFEWGLTLVVALNPIQLVRVLVIMIMDGGVVFGPSLYQFTAFVQSVSGIILIIGCAVVWISLPVLIGLFHLRRRT</sequence>
<gene>
    <name evidence="2" type="ORF">AN965_00735</name>
</gene>
<accession>A0A9D5I2N2</accession>
<evidence type="ECO:0000256" key="1">
    <source>
        <dbReference type="SAM" id="Phobius"/>
    </source>
</evidence>
<keyword evidence="1" id="KW-0472">Membrane</keyword>
<evidence type="ECO:0008006" key="4">
    <source>
        <dbReference type="Google" id="ProtNLM"/>
    </source>
</evidence>
<reference evidence="2 3" key="1">
    <citation type="submission" date="2015-09" db="EMBL/GenBank/DDBJ databases">
        <title>Genome sequencing project for genomic taxonomy and phylogenomics of Bacillus-like bacteria.</title>
        <authorList>
            <person name="Liu B."/>
            <person name="Wang J."/>
            <person name="Zhu Y."/>
            <person name="Liu G."/>
            <person name="Chen Q."/>
            <person name="Chen Z."/>
            <person name="Lan J."/>
            <person name="Che J."/>
            <person name="Ge C."/>
            <person name="Shi H."/>
            <person name="Pan Z."/>
            <person name="Liu X."/>
        </authorList>
    </citation>
    <scope>NUCLEOTIDE SEQUENCE [LARGE SCALE GENOMIC DNA]</scope>
    <source>
        <strain evidence="2 3">DSM 19153</strain>
    </source>
</reference>